<dbReference type="PANTHER" id="PTHR11715">
    <property type="entry name" value="GLYCINE CLEAVAGE SYSTEM H PROTEIN"/>
    <property type="match status" value="1"/>
</dbReference>
<dbReference type="InterPro" id="IPR011053">
    <property type="entry name" value="Single_hybrid_motif"/>
</dbReference>
<protein>
    <submittedName>
        <fullName evidence="3">Glycine cleavage system protein H</fullName>
    </submittedName>
</protein>
<dbReference type="GO" id="GO:0005960">
    <property type="term" value="C:glycine cleavage complex"/>
    <property type="evidence" value="ECO:0007669"/>
    <property type="project" value="InterPro"/>
</dbReference>
<accession>A0A4P9VJU7</accession>
<dbReference type="SUPFAM" id="SSF51230">
    <property type="entry name" value="Single hybrid motif"/>
    <property type="match status" value="1"/>
</dbReference>
<sequence>MCTIKSDVLYSLTHEWFKVNGDDSITLGITDHAQMRLGDITQVCLPEVGQHFQMGDSCIVIKSCKAEVDILVPFTGKVLAVNSKVEGMPVMLNQQAFQQGWLIKLLPDNPVHSSMFLNADAYQALLETEID</sequence>
<evidence type="ECO:0000313" key="3">
    <source>
        <dbReference type="EMBL" id="RDH43523.1"/>
    </source>
</evidence>
<dbReference type="CDD" id="cd06848">
    <property type="entry name" value="GCS_H"/>
    <property type="match status" value="1"/>
</dbReference>
<gene>
    <name evidence="3" type="ORF">B9G39_08750</name>
</gene>
<dbReference type="PROSITE" id="PS50968">
    <property type="entry name" value="BIOTINYL_LIPOYL"/>
    <property type="match status" value="1"/>
</dbReference>
<keyword evidence="4" id="KW-1185">Reference proteome</keyword>
<evidence type="ECO:0000259" key="2">
    <source>
        <dbReference type="PROSITE" id="PS50968"/>
    </source>
</evidence>
<dbReference type="Pfam" id="PF01597">
    <property type="entry name" value="GCV_H"/>
    <property type="match status" value="1"/>
</dbReference>
<dbReference type="GO" id="GO:0009249">
    <property type="term" value="P:protein lipoylation"/>
    <property type="evidence" value="ECO:0007669"/>
    <property type="project" value="TreeGrafter"/>
</dbReference>
<dbReference type="Gene3D" id="2.40.50.100">
    <property type="match status" value="1"/>
</dbReference>
<dbReference type="EMBL" id="NDXW01000001">
    <property type="protein sequence ID" value="RDH43523.1"/>
    <property type="molecule type" value="Genomic_DNA"/>
</dbReference>
<name>A0A4P9VJU7_9GAMM</name>
<dbReference type="InterPro" id="IPR000089">
    <property type="entry name" value="Biotin_lipoyl"/>
</dbReference>
<proteinExistence type="predicted"/>
<organism evidence="3 4">
    <name type="scientific">Zooshikella ganghwensis</name>
    <dbReference type="NCBI Taxonomy" id="202772"/>
    <lineage>
        <taxon>Bacteria</taxon>
        <taxon>Pseudomonadati</taxon>
        <taxon>Pseudomonadota</taxon>
        <taxon>Gammaproteobacteria</taxon>
        <taxon>Oceanospirillales</taxon>
        <taxon>Zooshikellaceae</taxon>
        <taxon>Zooshikella</taxon>
    </lineage>
</organism>
<dbReference type="InterPro" id="IPR002930">
    <property type="entry name" value="GCV_H"/>
</dbReference>
<dbReference type="AlphaFoldDB" id="A0A4P9VJU7"/>
<dbReference type="Proteomes" id="UP000257039">
    <property type="component" value="Unassembled WGS sequence"/>
</dbReference>
<comment type="caution">
    <text evidence="3">The sequence shown here is derived from an EMBL/GenBank/DDBJ whole genome shotgun (WGS) entry which is preliminary data.</text>
</comment>
<dbReference type="PANTHER" id="PTHR11715:SF3">
    <property type="entry name" value="GLYCINE CLEAVAGE SYSTEM H PROTEIN-RELATED"/>
    <property type="match status" value="1"/>
</dbReference>
<dbReference type="InterPro" id="IPR033753">
    <property type="entry name" value="GCV_H/Fam206"/>
</dbReference>
<feature type="domain" description="Lipoyl-binding" evidence="2">
    <location>
        <begin position="24"/>
        <end position="106"/>
    </location>
</feature>
<evidence type="ECO:0000256" key="1">
    <source>
        <dbReference type="ARBA" id="ARBA00022823"/>
    </source>
</evidence>
<keyword evidence="1" id="KW-0450">Lipoyl</keyword>
<reference evidence="3 4" key="1">
    <citation type="submission" date="2017-04" db="EMBL/GenBank/DDBJ databases">
        <title>Draft genome sequence of Zooshikella ganghwensis VG4 isolated from Red Sea sediments.</title>
        <authorList>
            <person name="Rehman Z."/>
            <person name="Alam I."/>
            <person name="Kamau A."/>
            <person name="Bajic V."/>
            <person name="Leiknes T."/>
        </authorList>
    </citation>
    <scope>NUCLEOTIDE SEQUENCE [LARGE SCALE GENOMIC DNA]</scope>
    <source>
        <strain evidence="3 4">VG4</strain>
    </source>
</reference>
<dbReference type="RefSeq" id="WP_094786840.1">
    <property type="nucleotide sequence ID" value="NZ_JAEVHG010000008.1"/>
</dbReference>
<dbReference type="GO" id="GO:0005829">
    <property type="term" value="C:cytosol"/>
    <property type="evidence" value="ECO:0007669"/>
    <property type="project" value="TreeGrafter"/>
</dbReference>
<evidence type="ECO:0000313" key="4">
    <source>
        <dbReference type="Proteomes" id="UP000257039"/>
    </source>
</evidence>
<dbReference type="NCBIfam" id="NF002270">
    <property type="entry name" value="PRK01202.1"/>
    <property type="match status" value="1"/>
</dbReference>
<dbReference type="GO" id="GO:0019464">
    <property type="term" value="P:glycine decarboxylation via glycine cleavage system"/>
    <property type="evidence" value="ECO:0007669"/>
    <property type="project" value="InterPro"/>
</dbReference>